<organism evidence="2 3">
    <name type="scientific">Kolteria novifilia</name>
    <dbReference type="NCBI Taxonomy" id="2527975"/>
    <lineage>
        <taxon>Bacteria</taxon>
        <taxon>Pseudomonadati</taxon>
        <taxon>Planctomycetota</taxon>
        <taxon>Planctomycetia</taxon>
        <taxon>Kolteriales</taxon>
        <taxon>Kolteriaceae</taxon>
        <taxon>Kolteria</taxon>
    </lineage>
</organism>
<dbReference type="EC" id="1.14.13.-" evidence="2"/>
<evidence type="ECO:0000313" key="3">
    <source>
        <dbReference type="Proteomes" id="UP000317093"/>
    </source>
</evidence>
<dbReference type="InterPro" id="IPR036188">
    <property type="entry name" value="FAD/NAD-bd_sf"/>
</dbReference>
<proteinExistence type="predicted"/>
<evidence type="ECO:0000256" key="1">
    <source>
        <dbReference type="SAM" id="MobiDB-lite"/>
    </source>
</evidence>
<keyword evidence="2" id="KW-0560">Oxidoreductase</keyword>
<dbReference type="Proteomes" id="UP000317093">
    <property type="component" value="Chromosome"/>
</dbReference>
<feature type="region of interest" description="Disordered" evidence="1">
    <location>
        <begin position="408"/>
        <end position="427"/>
    </location>
</feature>
<dbReference type="RefSeq" id="WP_145257976.1">
    <property type="nucleotide sequence ID" value="NZ_CP036279.1"/>
</dbReference>
<dbReference type="SUPFAM" id="SSF51905">
    <property type="entry name" value="FAD/NAD(P)-binding domain"/>
    <property type="match status" value="1"/>
</dbReference>
<dbReference type="OrthoDB" id="9806565at2"/>
<dbReference type="EMBL" id="CP036279">
    <property type="protein sequence ID" value="QDU61377.1"/>
    <property type="molecule type" value="Genomic_DNA"/>
</dbReference>
<dbReference type="Gene3D" id="3.50.50.60">
    <property type="entry name" value="FAD/NAD(P)-binding domain"/>
    <property type="match status" value="1"/>
</dbReference>
<dbReference type="KEGG" id="knv:Pan216_22330"/>
<dbReference type="PANTHER" id="PTHR43747:SF1">
    <property type="entry name" value="SLR1998 PROTEIN"/>
    <property type="match status" value="1"/>
</dbReference>
<dbReference type="PANTHER" id="PTHR43747">
    <property type="entry name" value="FAD-BINDING PROTEIN"/>
    <property type="match status" value="1"/>
</dbReference>
<dbReference type="GO" id="GO:0004497">
    <property type="term" value="F:monooxygenase activity"/>
    <property type="evidence" value="ECO:0007669"/>
    <property type="project" value="InterPro"/>
</dbReference>
<sequence>MNDQMNDDVLDAVIIGGGPAGATAATLLARAGKRVRLFERSSGERFHVGESLMPMTYNTFKRLGMLGKLKASDFVRKYSVQFVTATGKETQPFYFFRRNPHESAVTWQVTRSAFDKMLLENAAESGCEMAYDTQVTDVLFDGERAEGVRVRDADGEVRDVPARVVIDASGQSSIIANRLKLRRPYEYLKQASVWTYFKGAYRPPGIDAGATVILSTEGKRGWFWYIPLADDITSVGAVSTREYLLGGGRKPADAFADLLAECPNLQERLQGAEQADDFRATRDFSYATDRAAGDGWVLIGDAFGFLDPVYSTGVLLALKSGEFAADAIVDGLSKGDLSATQLGGWCDAHRRAIESFRRLVHAFYSYEFSVGRFIRQHPEHRDNLIDLLIGDVYKPGVDDIFAAMGELTPYDGSPPTRDPNSTATVTA</sequence>
<dbReference type="AlphaFoldDB" id="A0A518B320"/>
<dbReference type="PRINTS" id="PR00420">
    <property type="entry name" value="RNGMNOXGNASE"/>
</dbReference>
<protein>
    <submittedName>
        <fullName evidence="2">Epoxidase LasC</fullName>
        <ecNumber evidence="2">1.14.13.-</ecNumber>
    </submittedName>
</protein>
<name>A0A518B320_9BACT</name>
<reference evidence="2 3" key="1">
    <citation type="submission" date="2019-02" db="EMBL/GenBank/DDBJ databases">
        <title>Deep-cultivation of Planctomycetes and their phenomic and genomic characterization uncovers novel biology.</title>
        <authorList>
            <person name="Wiegand S."/>
            <person name="Jogler M."/>
            <person name="Boedeker C."/>
            <person name="Pinto D."/>
            <person name="Vollmers J."/>
            <person name="Rivas-Marin E."/>
            <person name="Kohn T."/>
            <person name="Peeters S.H."/>
            <person name="Heuer A."/>
            <person name="Rast P."/>
            <person name="Oberbeckmann S."/>
            <person name="Bunk B."/>
            <person name="Jeske O."/>
            <person name="Meyerdierks A."/>
            <person name="Storesund J.E."/>
            <person name="Kallscheuer N."/>
            <person name="Luecker S."/>
            <person name="Lage O.M."/>
            <person name="Pohl T."/>
            <person name="Merkel B.J."/>
            <person name="Hornburger P."/>
            <person name="Mueller R.-W."/>
            <person name="Bruemmer F."/>
            <person name="Labrenz M."/>
            <person name="Spormann A.M."/>
            <person name="Op den Camp H."/>
            <person name="Overmann J."/>
            <person name="Amann R."/>
            <person name="Jetten M.S.M."/>
            <person name="Mascher T."/>
            <person name="Medema M.H."/>
            <person name="Devos D.P."/>
            <person name="Kaster A.-K."/>
            <person name="Ovreas L."/>
            <person name="Rohde M."/>
            <person name="Galperin M.Y."/>
            <person name="Jogler C."/>
        </authorList>
    </citation>
    <scope>NUCLEOTIDE SEQUENCE [LARGE SCALE GENOMIC DNA]</scope>
    <source>
        <strain evidence="2 3">Pan216</strain>
    </source>
</reference>
<accession>A0A518B320</accession>
<evidence type="ECO:0000313" key="2">
    <source>
        <dbReference type="EMBL" id="QDU61377.1"/>
    </source>
</evidence>
<keyword evidence="3" id="KW-1185">Reference proteome</keyword>
<gene>
    <name evidence="2" type="ORF">Pan216_22330</name>
</gene>
<dbReference type="Pfam" id="PF04820">
    <property type="entry name" value="Trp_halogenase"/>
    <property type="match status" value="2"/>
</dbReference>
<feature type="compositionally biased region" description="Polar residues" evidence="1">
    <location>
        <begin position="418"/>
        <end position="427"/>
    </location>
</feature>
<dbReference type="InterPro" id="IPR006905">
    <property type="entry name" value="Flavin_halogenase"/>
</dbReference>
<dbReference type="InterPro" id="IPR050816">
    <property type="entry name" value="Flavin-dep_Halogenase_NPB"/>
</dbReference>